<dbReference type="InterPro" id="IPR025426">
    <property type="entry name" value="DUF4305"/>
</dbReference>
<protein>
    <recommendedName>
        <fullName evidence="4">DUF4305 domain-containing protein</fullName>
    </recommendedName>
</protein>
<feature type="transmembrane region" description="Helical" evidence="1">
    <location>
        <begin position="7"/>
        <end position="24"/>
    </location>
</feature>
<dbReference type="EMBL" id="AJLR01000117">
    <property type="protein sequence ID" value="EKN64464.1"/>
    <property type="molecule type" value="Genomic_DNA"/>
</dbReference>
<keyword evidence="3" id="KW-1185">Reference proteome</keyword>
<reference evidence="2 3" key="1">
    <citation type="journal article" date="2012" name="Front. Microbiol.">
        <title>Redundancy and modularity in membrane-associated dissimilatory nitrate reduction in Bacillus.</title>
        <authorList>
            <person name="Heylen K."/>
            <person name="Keltjens J."/>
        </authorList>
    </citation>
    <scope>NUCLEOTIDE SEQUENCE [LARGE SCALE GENOMIC DNA]</scope>
    <source>
        <strain evidence="2 3">LMG 9581</strain>
    </source>
</reference>
<accession>K6D851</accession>
<comment type="caution">
    <text evidence="2">The sequence shown here is derived from an EMBL/GenBank/DDBJ whole genome shotgun (WGS) entry which is preliminary data.</text>
</comment>
<dbReference type="AlphaFoldDB" id="K6D851"/>
<feature type="transmembrane region" description="Helical" evidence="1">
    <location>
        <begin position="30"/>
        <end position="55"/>
    </location>
</feature>
<keyword evidence="1" id="KW-1133">Transmembrane helix</keyword>
<dbReference type="GeneID" id="89470674"/>
<name>K6D851_SCHAZ</name>
<keyword evidence="1" id="KW-0812">Transmembrane</keyword>
<gene>
    <name evidence="2" type="ORF">BAZO_13484</name>
</gene>
<dbReference type="Proteomes" id="UP000006315">
    <property type="component" value="Unassembled WGS sequence"/>
</dbReference>
<organism evidence="2 3">
    <name type="scientific">Schinkia azotoformans LMG 9581</name>
    <dbReference type="NCBI Taxonomy" id="1131731"/>
    <lineage>
        <taxon>Bacteria</taxon>
        <taxon>Bacillati</taxon>
        <taxon>Bacillota</taxon>
        <taxon>Bacilli</taxon>
        <taxon>Bacillales</taxon>
        <taxon>Bacillaceae</taxon>
        <taxon>Calidifontibacillus/Schinkia group</taxon>
        <taxon>Schinkia</taxon>
    </lineage>
</organism>
<evidence type="ECO:0000256" key="1">
    <source>
        <dbReference type="SAM" id="Phobius"/>
    </source>
</evidence>
<sequence>MRTSPYTMALIYGAMGALFTYLAIQSAKETIWNFSTILLMMIATFDFSTAIRFILYKRMIKKRKS</sequence>
<evidence type="ECO:0000313" key="2">
    <source>
        <dbReference type="EMBL" id="EKN64464.1"/>
    </source>
</evidence>
<proteinExistence type="predicted"/>
<dbReference type="PATRIC" id="fig|1131731.3.peg.2764"/>
<evidence type="ECO:0008006" key="4">
    <source>
        <dbReference type="Google" id="ProtNLM"/>
    </source>
</evidence>
<dbReference type="STRING" id="1131731.BAZO_13484"/>
<evidence type="ECO:0000313" key="3">
    <source>
        <dbReference type="Proteomes" id="UP000006315"/>
    </source>
</evidence>
<dbReference type="Pfam" id="PF14146">
    <property type="entry name" value="DUF4305"/>
    <property type="match status" value="1"/>
</dbReference>
<keyword evidence="1" id="KW-0472">Membrane</keyword>
<dbReference type="RefSeq" id="WP_003332090.1">
    <property type="nucleotide sequence ID" value="NZ_AJLR01000117.1"/>
</dbReference>